<keyword evidence="2" id="KW-1185">Reference proteome</keyword>
<comment type="caution">
    <text evidence="1">The sequence shown here is derived from an EMBL/GenBank/DDBJ whole genome shotgun (WGS) entry which is preliminary data.</text>
</comment>
<reference evidence="2" key="1">
    <citation type="journal article" date="2019" name="Int. J. Syst. Evol. Microbiol.">
        <title>The Global Catalogue of Microorganisms (GCM) 10K type strain sequencing project: providing services to taxonomists for standard genome sequencing and annotation.</title>
        <authorList>
            <consortium name="The Broad Institute Genomics Platform"/>
            <consortium name="The Broad Institute Genome Sequencing Center for Infectious Disease"/>
            <person name="Wu L."/>
            <person name="Ma J."/>
        </authorList>
    </citation>
    <scope>NUCLEOTIDE SEQUENCE [LARGE SCALE GENOMIC DNA]</scope>
    <source>
        <strain evidence="2">CGMCC 1.15288</strain>
    </source>
</reference>
<dbReference type="Gene3D" id="3.40.50.300">
    <property type="entry name" value="P-loop containing nucleotide triphosphate hydrolases"/>
    <property type="match status" value="1"/>
</dbReference>
<sequence length="699" mass="80767">MSRIIKVTGQEGTHEYQAGLDLKKIFEEQIPTEVEDFNLIIATNLTLFGQEVKDIDIVVIGQFGKGFVRKLKFKPKDREEYVNRNVYFSNFCFVIELKNHHKEDVSLGNTGNLLVKYNGRDHDVTYQSNKQKYSLLRYFKNFDEIGYSPYIVNLIWLKNVSAQDLNQMTGRKPHNYLPSNFKIDWLLQLACSENTPYESGLSLEGKVPFFAFSSGVRRENGYDLDNFDKAFQLFNVVKNNAGNITRQHFERLTKKILTGQKYADAILNTDQNGKFVIFSGRAGTGKTVKLLTVASDLCVNYGFRCLILTFNFALVADLRRTLTLAGIPDSAGQESVRIITLHKFFIDLLEGFEIFDRSSIPDDNTFFQKYPEYCQSLIEFIEAKKALGSPLEMAKNQQAIDWDYVFIDEAQDWLDEEIDILYKIFGPSRVVIARASDQMTRSGKSAKWVRPRWKPNIDYVQTNERKSFRQKVNLVHFANMFAEKFGLPGWELEPNDGFVGGKIIVTSTYTYELHQEQYELCKKNGNKAYEMMFIVPNTLIVRREEEIHSSSNGDGSETKKIVKLSSCSLVKEYEGKIDFWDGTNKDLRREYPVKIDQHRIVPYEACRGLEGWTVVCMNLDEFVSAKAKAYKNEDDSDQLSIALETEDEKREKFVNQWTLIPFTRAIDTLIIVLKDMNSPFSKKLKEVCRELPEIVEWME</sequence>
<dbReference type="Proteomes" id="UP000600214">
    <property type="component" value="Unassembled WGS sequence"/>
</dbReference>
<dbReference type="SUPFAM" id="SSF52540">
    <property type="entry name" value="P-loop containing nucleoside triphosphate hydrolases"/>
    <property type="match status" value="1"/>
</dbReference>
<keyword evidence="1" id="KW-0067">ATP-binding</keyword>
<organism evidence="1 2">
    <name type="scientific">Dyadobacter endophyticus</name>
    <dbReference type="NCBI Taxonomy" id="1749036"/>
    <lineage>
        <taxon>Bacteria</taxon>
        <taxon>Pseudomonadati</taxon>
        <taxon>Bacteroidota</taxon>
        <taxon>Cytophagia</taxon>
        <taxon>Cytophagales</taxon>
        <taxon>Spirosomataceae</taxon>
        <taxon>Dyadobacter</taxon>
    </lineage>
</organism>
<dbReference type="GO" id="GO:0004386">
    <property type="term" value="F:helicase activity"/>
    <property type="evidence" value="ECO:0007669"/>
    <property type="project" value="UniProtKB-KW"/>
</dbReference>
<name>A0ABQ1YTS2_9BACT</name>
<evidence type="ECO:0000313" key="2">
    <source>
        <dbReference type="Proteomes" id="UP000600214"/>
    </source>
</evidence>
<keyword evidence="1" id="KW-0347">Helicase</keyword>
<keyword evidence="1" id="KW-0378">Hydrolase</keyword>
<proteinExistence type="predicted"/>
<dbReference type="InterPro" id="IPR027417">
    <property type="entry name" value="P-loop_NTPase"/>
</dbReference>
<evidence type="ECO:0000313" key="1">
    <source>
        <dbReference type="EMBL" id="GGH36798.1"/>
    </source>
</evidence>
<keyword evidence="1" id="KW-0547">Nucleotide-binding</keyword>
<gene>
    <name evidence="1" type="ORF">GCM10007423_29340</name>
</gene>
<protein>
    <submittedName>
        <fullName evidence="1">DNA or RNA helicase</fullName>
    </submittedName>
</protein>
<dbReference type="EMBL" id="BMIA01000002">
    <property type="protein sequence ID" value="GGH36798.1"/>
    <property type="molecule type" value="Genomic_DNA"/>
</dbReference>
<dbReference type="RefSeq" id="WP_188933322.1">
    <property type="nucleotide sequence ID" value="NZ_BMIA01000002.1"/>
</dbReference>
<accession>A0ABQ1YTS2</accession>